<dbReference type="PANTHER" id="PTHR45389:SF1">
    <property type="entry name" value="WD REPEAT-CONTAINING PROTEIN RUP1"/>
    <property type="match status" value="1"/>
</dbReference>
<reference evidence="10" key="1">
    <citation type="submission" date="2020-02" db="EMBL/GenBank/DDBJ databases">
        <authorList>
            <person name="Scholz U."/>
            <person name="Mascher M."/>
            <person name="Fiebig A."/>
        </authorList>
    </citation>
    <scope>NUCLEOTIDE SEQUENCE</scope>
</reference>
<keyword evidence="11" id="KW-1185">Reference proteome</keyword>
<sequence length="436" mass="45857">MARTDSSALAVSPAPRLAGSRWLPESPSKSPAAAHEGAMNKNSAAAAAAPGPGGAAVEHRESHCRGLAAPRGIRGGGGGGGGGEGEGRAARCEWDFQLCSVISPTATREVSDVLGAIEFDPSDQFLATGGIARKIRIYSLRSLVPEACEGGAATLSDHAASCSFYICTPAKLSSLRWKPDGSDRVVGAGDYDGVVTEYDLERRVPVFERDEHDGRRVWSVDYSRWLPQLGGSASDDGTAQLWDSRCGGGTAFSLCPTGELRGAVCSVEFDPSGGPLVGMGCADRRAYVYDLRMTAAPVTVFRGHHRTVTYVRFTGGGKVVSAGTDGCLRLWSLLDGREARAYEGHLNTRSFVGLSVWKSGGLLACGSETNQVFVYDVRWGEPIWVGGFDAAEEDGGRGFVSSVCWRQAGGDACTIVASASNGVLQVFSGRKKPRPL</sequence>
<organism evidence="10 11">
    <name type="scientific">Spirodela intermedia</name>
    <name type="common">Intermediate duckweed</name>
    <dbReference type="NCBI Taxonomy" id="51605"/>
    <lineage>
        <taxon>Eukaryota</taxon>
        <taxon>Viridiplantae</taxon>
        <taxon>Streptophyta</taxon>
        <taxon>Embryophyta</taxon>
        <taxon>Tracheophyta</taxon>
        <taxon>Spermatophyta</taxon>
        <taxon>Magnoliopsida</taxon>
        <taxon>Liliopsida</taxon>
        <taxon>Araceae</taxon>
        <taxon>Lemnoideae</taxon>
        <taxon>Spirodela</taxon>
    </lineage>
</organism>
<dbReference type="InterPro" id="IPR036322">
    <property type="entry name" value="WD40_repeat_dom_sf"/>
</dbReference>
<gene>
    <name evidence="10" type="ORF">SI8410_02002356</name>
</gene>
<dbReference type="GO" id="GO:0043254">
    <property type="term" value="P:regulation of protein-containing complex assembly"/>
    <property type="evidence" value="ECO:0007669"/>
    <property type="project" value="UniProtKB-ARBA"/>
</dbReference>
<accession>A0A7I8K3D2</accession>
<keyword evidence="6" id="KW-0287">Flowering</keyword>
<evidence type="ECO:0000313" key="11">
    <source>
        <dbReference type="Proteomes" id="UP000663760"/>
    </source>
</evidence>
<evidence type="ECO:0000256" key="7">
    <source>
        <dbReference type="ARBA" id="ARBA00023242"/>
    </source>
</evidence>
<comment type="subcellular location">
    <subcellularLocation>
        <location evidence="2">Cytoplasm</location>
        <location evidence="2">Cytosol</location>
    </subcellularLocation>
    <subcellularLocation>
        <location evidence="1">Nucleus</location>
    </subcellularLocation>
</comment>
<dbReference type="OrthoDB" id="273771at2759"/>
<name>A0A7I8K3D2_SPIIN</name>
<keyword evidence="5" id="KW-0677">Repeat</keyword>
<dbReference type="GO" id="GO:0010224">
    <property type="term" value="P:response to UV-B"/>
    <property type="evidence" value="ECO:0007669"/>
    <property type="project" value="TreeGrafter"/>
</dbReference>
<dbReference type="SUPFAM" id="SSF50978">
    <property type="entry name" value="WD40 repeat-like"/>
    <property type="match status" value="1"/>
</dbReference>
<dbReference type="SMART" id="SM00320">
    <property type="entry name" value="WD40"/>
    <property type="match status" value="7"/>
</dbReference>
<dbReference type="GO" id="GO:0009908">
    <property type="term" value="P:flower development"/>
    <property type="evidence" value="ECO:0007669"/>
    <property type="project" value="UniProtKB-KW"/>
</dbReference>
<evidence type="ECO:0000256" key="9">
    <source>
        <dbReference type="SAM" id="MobiDB-lite"/>
    </source>
</evidence>
<dbReference type="PANTHER" id="PTHR45389">
    <property type="entry name" value="WD REPEAT-CONTAINING PROTEIN RUP1"/>
    <property type="match status" value="1"/>
</dbReference>
<evidence type="ECO:0000256" key="2">
    <source>
        <dbReference type="ARBA" id="ARBA00004514"/>
    </source>
</evidence>
<dbReference type="GO" id="GO:0005634">
    <property type="term" value="C:nucleus"/>
    <property type="evidence" value="ECO:0007669"/>
    <property type="project" value="UniProtKB-SubCell"/>
</dbReference>
<dbReference type="Gene3D" id="2.130.10.10">
    <property type="entry name" value="YVTN repeat-like/Quinoprotein amine dehydrogenase"/>
    <property type="match status" value="1"/>
</dbReference>
<feature type="repeat" description="WD" evidence="8">
    <location>
        <begin position="301"/>
        <end position="341"/>
    </location>
</feature>
<dbReference type="InterPro" id="IPR015943">
    <property type="entry name" value="WD40/YVTN_repeat-like_dom_sf"/>
</dbReference>
<keyword evidence="4 8" id="KW-0853">WD repeat</keyword>
<evidence type="ECO:0000313" key="10">
    <source>
        <dbReference type="EMBL" id="CAA7390950.1"/>
    </source>
</evidence>
<keyword evidence="7" id="KW-0539">Nucleus</keyword>
<protein>
    <submittedName>
        <fullName evidence="10">Uncharacterized protein</fullName>
    </submittedName>
</protein>
<evidence type="ECO:0000256" key="6">
    <source>
        <dbReference type="ARBA" id="ARBA00023089"/>
    </source>
</evidence>
<dbReference type="Pfam" id="PF00400">
    <property type="entry name" value="WD40"/>
    <property type="match status" value="2"/>
</dbReference>
<dbReference type="PROSITE" id="PS50082">
    <property type="entry name" value="WD_REPEATS_2"/>
    <property type="match status" value="1"/>
</dbReference>
<evidence type="ECO:0000256" key="3">
    <source>
        <dbReference type="ARBA" id="ARBA00022490"/>
    </source>
</evidence>
<evidence type="ECO:0000256" key="8">
    <source>
        <dbReference type="PROSITE-ProRule" id="PRU00221"/>
    </source>
</evidence>
<feature type="region of interest" description="Disordered" evidence="9">
    <location>
        <begin position="1"/>
        <end position="63"/>
    </location>
</feature>
<dbReference type="FunFam" id="2.130.10.10:FF:000853">
    <property type="entry name" value="WD repeat-containing protein RUP2"/>
    <property type="match status" value="1"/>
</dbReference>
<proteinExistence type="predicted"/>
<dbReference type="EMBL" id="LR746265">
    <property type="protein sequence ID" value="CAA7390950.1"/>
    <property type="molecule type" value="Genomic_DNA"/>
</dbReference>
<evidence type="ECO:0000256" key="1">
    <source>
        <dbReference type="ARBA" id="ARBA00004123"/>
    </source>
</evidence>
<dbReference type="GO" id="GO:0005829">
    <property type="term" value="C:cytosol"/>
    <property type="evidence" value="ECO:0007669"/>
    <property type="project" value="UniProtKB-SubCell"/>
</dbReference>
<dbReference type="AlphaFoldDB" id="A0A7I8K3D2"/>
<dbReference type="Proteomes" id="UP000663760">
    <property type="component" value="Chromosome 2"/>
</dbReference>
<dbReference type="InterPro" id="IPR001680">
    <property type="entry name" value="WD40_rpt"/>
</dbReference>
<evidence type="ECO:0000256" key="4">
    <source>
        <dbReference type="ARBA" id="ARBA00022574"/>
    </source>
</evidence>
<dbReference type="InterPro" id="IPR044616">
    <property type="entry name" value="RUP1/2"/>
</dbReference>
<evidence type="ECO:0000256" key="5">
    <source>
        <dbReference type="ARBA" id="ARBA00022737"/>
    </source>
</evidence>
<keyword evidence="3" id="KW-0963">Cytoplasm</keyword>